<dbReference type="GO" id="GO:0009636">
    <property type="term" value="P:response to toxic substance"/>
    <property type="evidence" value="ECO:0007669"/>
    <property type="project" value="UniProtKB-ARBA"/>
</dbReference>
<keyword evidence="11" id="KW-1185">Reference proteome</keyword>
<dbReference type="GO" id="GO:0005886">
    <property type="term" value="C:plasma membrane"/>
    <property type="evidence" value="ECO:0007669"/>
    <property type="project" value="UniProtKB-SubCell"/>
</dbReference>
<keyword evidence="7 9" id="KW-1133">Transmembrane helix</keyword>
<evidence type="ECO:0000256" key="2">
    <source>
        <dbReference type="ARBA" id="ARBA00010942"/>
    </source>
</evidence>
<evidence type="ECO:0000256" key="5">
    <source>
        <dbReference type="ARBA" id="ARBA00022519"/>
    </source>
</evidence>
<evidence type="ECO:0000256" key="1">
    <source>
        <dbReference type="ARBA" id="ARBA00004429"/>
    </source>
</evidence>
<feature type="transmembrane region" description="Helical" evidence="9">
    <location>
        <begin position="964"/>
        <end position="985"/>
    </location>
</feature>
<dbReference type="PANTHER" id="PTHR32063:SF76">
    <property type="entry name" value="EFFLUX PUMP MEMBRANE TRANSPORTER"/>
    <property type="match status" value="1"/>
</dbReference>
<accession>A0A2N8ZKE4</accession>
<feature type="transmembrane region" description="Helical" evidence="9">
    <location>
        <begin position="364"/>
        <end position="384"/>
    </location>
</feature>
<dbReference type="OrthoDB" id="5833256at2"/>
<evidence type="ECO:0000313" key="10">
    <source>
        <dbReference type="EMBL" id="SON52381.1"/>
    </source>
</evidence>
<feature type="transmembrane region" description="Helical" evidence="9">
    <location>
        <begin position="889"/>
        <end position="913"/>
    </location>
</feature>
<reference evidence="10 11" key="1">
    <citation type="submission" date="2017-10" db="EMBL/GenBank/DDBJ databases">
        <authorList>
            <person name="Banno H."/>
            <person name="Chua N.-H."/>
        </authorList>
    </citation>
    <scope>NUCLEOTIDE SEQUENCE [LARGE SCALE GENOMIC DNA]</scope>
    <source>
        <strain evidence="10">Vibrio tapetis CECT4600</strain>
    </source>
</reference>
<keyword evidence="3 9" id="KW-0813">Transport</keyword>
<dbReference type="Gene3D" id="3.30.70.1320">
    <property type="entry name" value="Multidrug efflux transporter AcrB pore domain like"/>
    <property type="match status" value="1"/>
</dbReference>
<proteinExistence type="inferred from homology"/>
<dbReference type="Gene3D" id="3.30.2090.10">
    <property type="entry name" value="Multidrug efflux transporter AcrB TolC docking domain, DN and DC subdomains"/>
    <property type="match status" value="2"/>
</dbReference>
<dbReference type="InterPro" id="IPR001036">
    <property type="entry name" value="Acrflvin-R"/>
</dbReference>
<name>A0A2N8ZKE4_9VIBR</name>
<feature type="transmembrane region" description="Helical" evidence="9">
    <location>
        <begin position="997"/>
        <end position="1023"/>
    </location>
</feature>
<organism evidence="10 11">
    <name type="scientific">Vibrio tapetis subsp. tapetis</name>
    <dbReference type="NCBI Taxonomy" id="1671868"/>
    <lineage>
        <taxon>Bacteria</taxon>
        <taxon>Pseudomonadati</taxon>
        <taxon>Pseudomonadota</taxon>
        <taxon>Gammaproteobacteria</taxon>
        <taxon>Vibrionales</taxon>
        <taxon>Vibrionaceae</taxon>
        <taxon>Vibrio</taxon>
    </lineage>
</organism>
<evidence type="ECO:0000256" key="6">
    <source>
        <dbReference type="ARBA" id="ARBA00022692"/>
    </source>
</evidence>
<feature type="transmembrane region" description="Helical" evidence="9">
    <location>
        <begin position="863"/>
        <end position="882"/>
    </location>
</feature>
<feature type="transmembrane region" description="Helical" evidence="9">
    <location>
        <begin position="338"/>
        <end position="357"/>
    </location>
</feature>
<keyword evidence="5 9" id="KW-0997">Cell inner membrane</keyword>
<feature type="transmembrane region" description="Helical" evidence="9">
    <location>
        <begin position="469"/>
        <end position="496"/>
    </location>
</feature>
<comment type="similarity">
    <text evidence="2 9">Belongs to the resistance-nodulation-cell division (RND) (TC 2.A.6) family.</text>
</comment>
<keyword evidence="6 9" id="KW-0812">Transmembrane</keyword>
<dbReference type="KEGG" id="vta:B0770"/>
<dbReference type="Gene3D" id="1.20.1640.10">
    <property type="entry name" value="Multidrug efflux transporter AcrB transmembrane domain"/>
    <property type="match status" value="2"/>
</dbReference>
<dbReference type="AlphaFoldDB" id="A0A2N8ZKE4"/>
<dbReference type="EMBL" id="LT960612">
    <property type="protein sequence ID" value="SON52381.1"/>
    <property type="molecule type" value="Genomic_DNA"/>
</dbReference>
<dbReference type="Gene3D" id="3.30.70.1440">
    <property type="entry name" value="Multidrug efflux transporter AcrB pore domain"/>
    <property type="match status" value="1"/>
</dbReference>
<feature type="transmembrane region" description="Helical" evidence="9">
    <location>
        <begin position="437"/>
        <end position="457"/>
    </location>
</feature>
<keyword evidence="4" id="KW-1003">Cell membrane</keyword>
<evidence type="ECO:0000256" key="8">
    <source>
        <dbReference type="ARBA" id="ARBA00023136"/>
    </source>
</evidence>
<feature type="transmembrane region" description="Helical" evidence="9">
    <location>
        <begin position="390"/>
        <end position="411"/>
    </location>
</feature>
<comment type="subcellular location">
    <subcellularLocation>
        <location evidence="1 9">Cell inner membrane</location>
        <topology evidence="1 9">Multi-pass membrane protein</topology>
    </subcellularLocation>
</comment>
<evidence type="ECO:0000256" key="3">
    <source>
        <dbReference type="ARBA" id="ARBA00022448"/>
    </source>
</evidence>
<evidence type="ECO:0000256" key="9">
    <source>
        <dbReference type="RuleBase" id="RU364070"/>
    </source>
</evidence>
<dbReference type="Proteomes" id="UP000235828">
    <property type="component" value="Chromosome B"/>
</dbReference>
<dbReference type="InterPro" id="IPR027463">
    <property type="entry name" value="AcrB_DN_DC_subdom"/>
</dbReference>
<dbReference type="Pfam" id="PF00873">
    <property type="entry name" value="ACR_tran"/>
    <property type="match status" value="1"/>
</dbReference>
<dbReference type="NCBIfam" id="TIGR00915">
    <property type="entry name" value="2A0602"/>
    <property type="match status" value="1"/>
</dbReference>
<feature type="transmembrane region" description="Helical" evidence="9">
    <location>
        <begin position="532"/>
        <end position="550"/>
    </location>
</feature>
<dbReference type="PRINTS" id="PR00702">
    <property type="entry name" value="ACRIFLAVINRP"/>
</dbReference>
<evidence type="ECO:0000256" key="7">
    <source>
        <dbReference type="ARBA" id="ARBA00022989"/>
    </source>
</evidence>
<dbReference type="SUPFAM" id="SSF82714">
    <property type="entry name" value="Multidrug efflux transporter AcrB TolC docking domain, DN and DC subdomains"/>
    <property type="match status" value="2"/>
</dbReference>
<dbReference type="Gene3D" id="3.30.70.1430">
    <property type="entry name" value="Multidrug efflux transporter AcrB pore domain"/>
    <property type="match status" value="2"/>
</dbReference>
<evidence type="ECO:0000313" key="11">
    <source>
        <dbReference type="Proteomes" id="UP000235828"/>
    </source>
</evidence>
<protein>
    <recommendedName>
        <fullName evidence="9">Efflux pump membrane transporter</fullName>
    </recommendedName>
</protein>
<gene>
    <name evidence="10" type="ORF">VTAP4600_B0770</name>
</gene>
<evidence type="ECO:0000256" key="4">
    <source>
        <dbReference type="ARBA" id="ARBA00022475"/>
    </source>
</evidence>
<dbReference type="RefSeq" id="WP_102524650.1">
    <property type="nucleotide sequence ID" value="NZ_LT960612.1"/>
</dbReference>
<comment type="caution">
    <text evidence="9">Lacks conserved residue(s) required for the propagation of feature annotation.</text>
</comment>
<dbReference type="GO" id="GO:0015562">
    <property type="term" value="F:efflux transmembrane transporter activity"/>
    <property type="evidence" value="ECO:0007669"/>
    <property type="project" value="InterPro"/>
</dbReference>
<dbReference type="InterPro" id="IPR004764">
    <property type="entry name" value="MdtF-like"/>
</dbReference>
<dbReference type="SUPFAM" id="SSF82866">
    <property type="entry name" value="Multidrug efflux transporter AcrB transmembrane domain"/>
    <property type="match status" value="2"/>
</dbReference>
<feature type="transmembrane region" description="Helical" evidence="9">
    <location>
        <begin position="919"/>
        <end position="943"/>
    </location>
</feature>
<dbReference type="PANTHER" id="PTHR32063">
    <property type="match status" value="1"/>
</dbReference>
<sequence>MSLFFINRPNLAIVIALLMTILGAIAMQVLPVGQYPNVAPPTVMVYINMDGGSTDVMQKSVASIIEKEVNGVEGMTYMKSNIGNDGSYGLEVQFEIGLDADRAVTLVQNRVNKSISRLPEGARRYGVTVEKVSSGMLMAFTVRDDSGRMDDIELSNWTSANLKEGLQRISGVSRVMVIGEKNYSMRIWMDPSKMAALGITTEEVQGALLEQNQILAAGRAGVSPNEGENSWEYTFQVDSALQKPSDFEEVIIRADSMGLVKVKDIARVELGSIQYMANSYHNNQAATTVFMYRSPTSNAMDVGKAAKAYIDSTPLPQGMAVDIPYDGTVFVEAAIDDIFSTLVDAVVLVTLITVLFLQSWRITLITITAIPVSLIATFAIMLSAGMTINIISMFGLILAIGIVVDAAIIVIENVERLCEEDKTLSIKQSVINSMQEVTGPIIASMLVLLSVFAPTLFMPGMTGILYGQFGIAISAAVVVSTIVALVLTPVMCVMLMKRGESKKIWLFRVFDKGVNTTRDGFGKSVRFFGSRAILGVALVAGVFGSIAFLGSNTSTGFLPDEDKGTLFAVVMLPDGSALHRTDAVLEDVSNKLQEIKGVKSVVSVAGFNLITNSTGPNAGLMLITLDEYADRQGIEELSLWTVLGQSQAVIDAEDQVFGMAFPPPAIPELGLVAGFDLMFKDLEARDPVELAEASYAFIEKINADPRVVGAYTTFTANTPNIKLEIDREKIKMMGLQMDQVFNTIQAQFGGAYGGEFNLSGRNYYVYVQAEQLTRKNIDDLNFLTVRNSHGELINISSIVTPKVVFGPQVIQQFNLSQAVNINGYPAPGYSSGDAIKAIEEAAASLPSGYEIEWAGLTKQELSAGNSALIAFAMAILFTYLLLVAQYESWVVALCIILSVPTALVGTLLTVFLMGTDVNLYVQIAMVLLVGMSARNAILIVEFAKKLREEQGIPIIDAAVTATRMRFRAVMMTALSFVFGLFPLMFSNGAGYAAQQAIGWAACGGMVSATFLGMLVVPVIYILLQSLREKVMGPPKTLPHTEDVNATLVKAEA</sequence>
<dbReference type="SUPFAM" id="SSF82693">
    <property type="entry name" value="Multidrug efflux transporter AcrB pore domain, PN1, PN2, PC1 and PC2 subdomains"/>
    <property type="match status" value="3"/>
</dbReference>
<dbReference type="GO" id="GO:0042910">
    <property type="term" value="F:xenobiotic transmembrane transporter activity"/>
    <property type="evidence" value="ECO:0007669"/>
    <property type="project" value="TreeGrafter"/>
</dbReference>
<keyword evidence="8 9" id="KW-0472">Membrane</keyword>